<dbReference type="OrthoDB" id="9806320at2"/>
<dbReference type="STRING" id="70996.SE18_02830"/>
<feature type="transmembrane region" description="Helical" evidence="5">
    <location>
        <begin position="73"/>
        <end position="94"/>
    </location>
</feature>
<dbReference type="RefSeq" id="WP_054532903.1">
    <property type="nucleotide sequence ID" value="NZ_LGKP01000006.1"/>
</dbReference>
<feature type="transmembrane region" description="Helical" evidence="5">
    <location>
        <begin position="385"/>
        <end position="409"/>
    </location>
</feature>
<evidence type="ECO:0000256" key="4">
    <source>
        <dbReference type="ARBA" id="ARBA00023136"/>
    </source>
</evidence>
<feature type="transmembrane region" description="Helical" evidence="5">
    <location>
        <begin position="447"/>
        <end position="467"/>
    </location>
</feature>
<accession>A0A0P6Y569</accession>
<evidence type="ECO:0000256" key="1">
    <source>
        <dbReference type="ARBA" id="ARBA00004141"/>
    </source>
</evidence>
<proteinExistence type="predicted"/>
<comment type="caution">
    <text evidence="7">The sequence shown here is derived from an EMBL/GenBank/DDBJ whole genome shotgun (WGS) entry which is preliminary data.</text>
</comment>
<keyword evidence="4 5" id="KW-0472">Membrane</keyword>
<feature type="transmembrane region" description="Helical" evidence="5">
    <location>
        <begin position="236"/>
        <end position="256"/>
    </location>
</feature>
<evidence type="ECO:0000256" key="3">
    <source>
        <dbReference type="ARBA" id="ARBA00022989"/>
    </source>
</evidence>
<dbReference type="PANTHER" id="PTHR37422:SF13">
    <property type="entry name" value="LIPOPOLYSACCHARIDE BIOSYNTHESIS PROTEIN PA4999-RELATED"/>
    <property type="match status" value="1"/>
</dbReference>
<keyword evidence="3 5" id="KW-1133">Transmembrane helix</keyword>
<reference evidence="7 8" key="1">
    <citation type="submission" date="2015-07" db="EMBL/GenBank/DDBJ databases">
        <title>Whole genome sequence of Herpetosiphon geysericola DSM 7119.</title>
        <authorList>
            <person name="Hemp J."/>
            <person name="Ward L.M."/>
            <person name="Pace L.A."/>
            <person name="Fischer W.W."/>
        </authorList>
    </citation>
    <scope>NUCLEOTIDE SEQUENCE [LARGE SCALE GENOMIC DNA]</scope>
    <source>
        <strain evidence="7 8">DSM 7119</strain>
    </source>
</reference>
<feature type="transmembrane region" description="Helical" evidence="5">
    <location>
        <begin position="136"/>
        <end position="153"/>
    </location>
</feature>
<feature type="transmembrane region" description="Helical" evidence="5">
    <location>
        <begin position="160"/>
        <end position="178"/>
    </location>
</feature>
<evidence type="ECO:0000313" key="7">
    <source>
        <dbReference type="EMBL" id="KPL91369.1"/>
    </source>
</evidence>
<feature type="transmembrane region" description="Helical" evidence="5">
    <location>
        <begin position="16"/>
        <end position="35"/>
    </location>
</feature>
<dbReference type="Proteomes" id="UP000050277">
    <property type="component" value="Unassembled WGS sequence"/>
</dbReference>
<evidence type="ECO:0000256" key="2">
    <source>
        <dbReference type="ARBA" id="ARBA00022692"/>
    </source>
</evidence>
<evidence type="ECO:0000256" key="5">
    <source>
        <dbReference type="SAM" id="Phobius"/>
    </source>
</evidence>
<keyword evidence="8" id="KW-1185">Reference proteome</keyword>
<comment type="subcellular location">
    <subcellularLocation>
        <location evidence="1">Membrane</location>
        <topology evidence="1">Multi-pass membrane protein</topology>
    </subcellularLocation>
</comment>
<dbReference type="InterPro" id="IPR051533">
    <property type="entry name" value="WaaL-like"/>
</dbReference>
<name>A0A0P6Y569_9CHLR</name>
<dbReference type="PANTHER" id="PTHR37422">
    <property type="entry name" value="TEICHURONIC ACID BIOSYNTHESIS PROTEIN TUAE"/>
    <property type="match status" value="1"/>
</dbReference>
<feature type="domain" description="O-antigen ligase-related" evidence="6">
    <location>
        <begin position="247"/>
        <end position="402"/>
    </location>
</feature>
<feature type="transmembrane region" description="Helical" evidence="5">
    <location>
        <begin position="262"/>
        <end position="279"/>
    </location>
</feature>
<keyword evidence="2 5" id="KW-0812">Transmembrane</keyword>
<dbReference type="InterPro" id="IPR007016">
    <property type="entry name" value="O-antigen_ligase-rel_domated"/>
</dbReference>
<protein>
    <recommendedName>
        <fullName evidence="6">O-antigen ligase-related domain-containing protein</fullName>
    </recommendedName>
</protein>
<organism evidence="7 8">
    <name type="scientific">Herpetosiphon geysericola</name>
    <dbReference type="NCBI Taxonomy" id="70996"/>
    <lineage>
        <taxon>Bacteria</taxon>
        <taxon>Bacillati</taxon>
        <taxon>Chloroflexota</taxon>
        <taxon>Chloroflexia</taxon>
        <taxon>Herpetosiphonales</taxon>
        <taxon>Herpetosiphonaceae</taxon>
        <taxon>Herpetosiphon</taxon>
    </lineage>
</organism>
<dbReference type="AlphaFoldDB" id="A0A0P6Y569"/>
<evidence type="ECO:0000313" key="8">
    <source>
        <dbReference type="Proteomes" id="UP000050277"/>
    </source>
</evidence>
<dbReference type="Pfam" id="PF04932">
    <property type="entry name" value="Wzy_C"/>
    <property type="match status" value="1"/>
</dbReference>
<feature type="transmembrane region" description="Helical" evidence="5">
    <location>
        <begin position="421"/>
        <end position="441"/>
    </location>
</feature>
<evidence type="ECO:0000259" key="6">
    <source>
        <dbReference type="Pfam" id="PF04932"/>
    </source>
</evidence>
<feature type="transmembrane region" description="Helical" evidence="5">
    <location>
        <begin position="286"/>
        <end position="308"/>
    </location>
</feature>
<dbReference type="EMBL" id="LGKP01000006">
    <property type="protein sequence ID" value="KPL91369.1"/>
    <property type="molecule type" value="Genomic_DNA"/>
</dbReference>
<dbReference type="GO" id="GO:0016020">
    <property type="term" value="C:membrane"/>
    <property type="evidence" value="ECO:0007669"/>
    <property type="project" value="UniProtKB-SubCell"/>
</dbReference>
<feature type="transmembrane region" description="Helical" evidence="5">
    <location>
        <begin position="212"/>
        <end position="229"/>
    </location>
</feature>
<sequence length="474" mass="51533">MQRRALTLRSIQPLDWLLAGLGLAGVAIISLLPFAQAATFIICGMLLVGMLIQPAVGLSLTVATVMLQELLSFPLGLTATHVIGIMALGAWLLYGMAQRKISIDTTLLVPWSLFLMALLLSAGLTQYNAVDALKQVVRWFMAFLAFVVTVATITTPKRAIGLIAVMFTVGVIEALIGIQQYRLGTGPFAIGETVRAYGTIGKPNTFAGFLELMWPLTLSVALGLLWFWWQQRQRWHYLLGAALSGGASLIILAAIGVSFSRGAWIGIMGALAVMLLAVDRRRALPLIGLGAVLLLAVISQPELFPAVISERISSLTNNLRIFDAGRVTVTDENFAVVERMAHWQAGANMFLANPLLGVGPDNFNRAYPEFFVGRWSESQGHSHNYYIHIAAEAGILGLLAYLVLIAAVYRQAYLAIQATRGTVWQMVAIGCCGIITAIQLHNIFDNLHVLNFGIHLSAVWALCVVLTQRQGWRA</sequence>
<gene>
    <name evidence="7" type="ORF">SE18_02830</name>
</gene>
<feature type="transmembrane region" description="Helical" evidence="5">
    <location>
        <begin position="42"/>
        <end position="67"/>
    </location>
</feature>
<feature type="transmembrane region" description="Helical" evidence="5">
    <location>
        <begin position="106"/>
        <end position="124"/>
    </location>
</feature>